<keyword evidence="3" id="KW-1185">Reference proteome</keyword>
<dbReference type="Gene3D" id="3.90.550.10">
    <property type="entry name" value="Spore Coat Polysaccharide Biosynthesis Protein SpsA, Chain A"/>
    <property type="match status" value="1"/>
</dbReference>
<dbReference type="OrthoDB" id="9179784at2"/>
<proteinExistence type="predicted"/>
<accession>A0A1M6G7I7</accession>
<dbReference type="STRING" id="1121131.SAMN02745229_04040"/>
<dbReference type="RefSeq" id="WP_073390458.1">
    <property type="nucleotide sequence ID" value="NZ_FQXK01000061.1"/>
</dbReference>
<reference evidence="3" key="1">
    <citation type="submission" date="2016-11" db="EMBL/GenBank/DDBJ databases">
        <authorList>
            <person name="Varghese N."/>
            <person name="Submissions S."/>
        </authorList>
    </citation>
    <scope>NUCLEOTIDE SEQUENCE [LARGE SCALE GENOMIC DNA]</scope>
    <source>
        <strain evidence="3">DSM 3071</strain>
    </source>
</reference>
<gene>
    <name evidence="2" type="ORF">SAMN02745229_04040</name>
</gene>
<keyword evidence="2" id="KW-0808">Transferase</keyword>
<dbReference type="PANTHER" id="PTHR22916:SF3">
    <property type="entry name" value="UDP-GLCNAC:BETAGAL BETA-1,3-N-ACETYLGLUCOSAMINYLTRANSFERASE-LIKE PROTEIN 1"/>
    <property type="match status" value="1"/>
</dbReference>
<protein>
    <submittedName>
        <fullName evidence="2">Glycosyl transferase family 2</fullName>
    </submittedName>
</protein>
<sequence length="482" mass="55261">MLGSIKKTIAYAKRNGALAAYYAVRERLEDRKKEYTYVPVSGEELSKQKTEMDKVTRSEKAPLFSILVPCYNTNPDFFIQMIESVKTQTYSKWELILADASEDNSLEKLIDKRNLEDSRIRYIHLDSNEGISANTNEAVKAARGDYCCLLDHDDVITPDALYYFAKEILADMDRTAIEKPSKCAIGLIYSDEDKCDAGMTRFYEPNIKPDYNLDYLLSNNYICHFTAIKTSILKASLFRKEYDGAQDFDIILRTCIAFSFRNEEKNIRHIGRVLYHWRCHEDSTAANPASKKYAYEAGRSAVENIMQASGFNVRVSELMHVGFYRVEYPDGIFRTRKDIGVVGGKVTDKKGTIVGGIYKEDGTPLYYGLHKGFSGGFQHVAACQQDAMAVDLRCMRIRKKLRPLLKEITGLNYHSNKEILKQRNVDADPEDETILKVHGKHIVIPDNWDEDKIRNESIRFCKAVRHLGYRIIWDPQMSETKS</sequence>
<dbReference type="AlphaFoldDB" id="A0A1M6G7I7"/>
<evidence type="ECO:0000313" key="2">
    <source>
        <dbReference type="EMBL" id="SHJ05889.1"/>
    </source>
</evidence>
<dbReference type="GO" id="GO:0016758">
    <property type="term" value="F:hexosyltransferase activity"/>
    <property type="evidence" value="ECO:0007669"/>
    <property type="project" value="UniProtKB-ARBA"/>
</dbReference>
<dbReference type="SUPFAM" id="SSF53448">
    <property type="entry name" value="Nucleotide-diphospho-sugar transferases"/>
    <property type="match status" value="1"/>
</dbReference>
<dbReference type="Pfam" id="PF00535">
    <property type="entry name" value="Glycos_transf_2"/>
    <property type="match status" value="1"/>
</dbReference>
<dbReference type="PANTHER" id="PTHR22916">
    <property type="entry name" value="GLYCOSYLTRANSFERASE"/>
    <property type="match status" value="1"/>
</dbReference>
<name>A0A1M6G7I7_BUTFI</name>
<dbReference type="InterPro" id="IPR001173">
    <property type="entry name" value="Glyco_trans_2-like"/>
</dbReference>
<dbReference type="Proteomes" id="UP000184278">
    <property type="component" value="Unassembled WGS sequence"/>
</dbReference>
<evidence type="ECO:0000259" key="1">
    <source>
        <dbReference type="Pfam" id="PF00535"/>
    </source>
</evidence>
<organism evidence="2 3">
    <name type="scientific">Butyrivibrio fibrisolvens DSM 3071</name>
    <dbReference type="NCBI Taxonomy" id="1121131"/>
    <lineage>
        <taxon>Bacteria</taxon>
        <taxon>Bacillati</taxon>
        <taxon>Bacillota</taxon>
        <taxon>Clostridia</taxon>
        <taxon>Lachnospirales</taxon>
        <taxon>Lachnospiraceae</taxon>
        <taxon>Butyrivibrio</taxon>
    </lineage>
</organism>
<feature type="domain" description="Glycosyltransferase 2-like" evidence="1">
    <location>
        <begin position="65"/>
        <end position="174"/>
    </location>
</feature>
<dbReference type="InterPro" id="IPR029044">
    <property type="entry name" value="Nucleotide-diphossugar_trans"/>
</dbReference>
<dbReference type="GeneID" id="89508373"/>
<dbReference type="EMBL" id="FQXK01000061">
    <property type="protein sequence ID" value="SHJ05889.1"/>
    <property type="molecule type" value="Genomic_DNA"/>
</dbReference>
<evidence type="ECO:0000313" key="3">
    <source>
        <dbReference type="Proteomes" id="UP000184278"/>
    </source>
</evidence>